<dbReference type="PRINTS" id="PR00097">
    <property type="entry name" value="ANTSNTHASEII"/>
</dbReference>
<dbReference type="GeneID" id="13797872"/>
<organism evidence="2 3">
    <name type="scientific">Nitrososphaera gargensis (strain Ga9.2)</name>
    <dbReference type="NCBI Taxonomy" id="1237085"/>
    <lineage>
        <taxon>Archaea</taxon>
        <taxon>Nitrososphaerota</taxon>
        <taxon>Nitrososphaeria</taxon>
        <taxon>Nitrososphaerales</taxon>
        <taxon>Nitrososphaeraceae</taxon>
        <taxon>Nitrososphaera</taxon>
    </lineage>
</organism>
<dbReference type="PANTHER" id="PTHR42695:SF5">
    <property type="entry name" value="GLUTAMINE AMIDOTRANSFERASE YLR126C-RELATED"/>
    <property type="match status" value="1"/>
</dbReference>
<evidence type="ECO:0000259" key="1">
    <source>
        <dbReference type="Pfam" id="PF00117"/>
    </source>
</evidence>
<dbReference type="InterPro" id="IPR029062">
    <property type="entry name" value="Class_I_gatase-like"/>
</dbReference>
<dbReference type="Proteomes" id="UP000008037">
    <property type="component" value="Chromosome"/>
</dbReference>
<dbReference type="EMBL" id="CP002408">
    <property type="protein sequence ID" value="AFU58546.1"/>
    <property type="molecule type" value="Genomic_DNA"/>
</dbReference>
<name>K0IB33_NITGG</name>
<dbReference type="STRING" id="1237085.Ngar_c16130"/>
<reference evidence="2 3" key="1">
    <citation type="journal article" date="2012" name="Environ. Microbiol.">
        <title>The genome of the ammonia-oxidizing Candidatus Nitrososphaera gargensis: insights into metabolic versatility and environmental adaptations.</title>
        <authorList>
            <person name="Spang A."/>
            <person name="Poehlein A."/>
            <person name="Offre P."/>
            <person name="Zumbragel S."/>
            <person name="Haider S."/>
            <person name="Rychlik N."/>
            <person name="Nowka B."/>
            <person name="Schmeisser C."/>
            <person name="Lebedeva E.V."/>
            <person name="Rattei T."/>
            <person name="Bohm C."/>
            <person name="Schmid M."/>
            <person name="Galushko A."/>
            <person name="Hatzenpichler R."/>
            <person name="Weinmaier T."/>
            <person name="Daniel R."/>
            <person name="Schleper C."/>
            <person name="Spieck E."/>
            <person name="Streit W."/>
            <person name="Wagner M."/>
        </authorList>
    </citation>
    <scope>NUCLEOTIDE SEQUENCE [LARGE SCALE GENOMIC DNA]</scope>
    <source>
        <strain evidence="3">Ga9.2</strain>
    </source>
</reference>
<dbReference type="BioCyc" id="CNIT1237085:G1324-1611-MONOMER"/>
<gene>
    <name evidence="2" type="ordered locus">Ngar_c16130</name>
</gene>
<accession>K0IB33</accession>
<dbReference type="PROSITE" id="PS51273">
    <property type="entry name" value="GATASE_TYPE_1"/>
    <property type="match status" value="1"/>
</dbReference>
<evidence type="ECO:0000313" key="2">
    <source>
        <dbReference type="EMBL" id="AFU58546.1"/>
    </source>
</evidence>
<evidence type="ECO:0000313" key="3">
    <source>
        <dbReference type="Proteomes" id="UP000008037"/>
    </source>
</evidence>
<dbReference type="InParanoid" id="K0IB33"/>
<proteinExistence type="predicted"/>
<dbReference type="RefSeq" id="WP_015019083.1">
    <property type="nucleotide sequence ID" value="NC_018719.1"/>
</dbReference>
<dbReference type="OrthoDB" id="10772at2157"/>
<dbReference type="InterPro" id="IPR044992">
    <property type="entry name" value="ChyE-like"/>
</dbReference>
<dbReference type="HOGENOM" id="CLU_014340_1_4_2"/>
<dbReference type="KEGG" id="nga:Ngar_c16130"/>
<dbReference type="PANTHER" id="PTHR42695">
    <property type="entry name" value="GLUTAMINE AMIDOTRANSFERASE YLR126C-RELATED"/>
    <property type="match status" value="1"/>
</dbReference>
<keyword evidence="3" id="KW-1185">Reference proteome</keyword>
<dbReference type="SUPFAM" id="SSF52317">
    <property type="entry name" value="Class I glutamine amidotransferase-like"/>
    <property type="match status" value="1"/>
</dbReference>
<dbReference type="InterPro" id="IPR017926">
    <property type="entry name" value="GATASE"/>
</dbReference>
<dbReference type="FunCoup" id="K0IB33">
    <property type="interactions" value="27"/>
</dbReference>
<feature type="domain" description="Glutamine amidotransferase" evidence="1">
    <location>
        <begin position="4"/>
        <end position="181"/>
    </location>
</feature>
<dbReference type="Pfam" id="PF00117">
    <property type="entry name" value="GATase"/>
    <property type="match status" value="1"/>
</dbReference>
<protein>
    <submittedName>
        <fullName evidence="2">Putative GMP synthase</fullName>
    </submittedName>
</protein>
<dbReference type="GO" id="GO:0005829">
    <property type="term" value="C:cytosol"/>
    <property type="evidence" value="ECO:0007669"/>
    <property type="project" value="TreeGrafter"/>
</dbReference>
<dbReference type="Gene3D" id="3.40.50.880">
    <property type="match status" value="1"/>
</dbReference>
<dbReference type="AlphaFoldDB" id="K0IB33"/>
<sequence>MPVLVVDNLSPFTPDILDCLGRLGITNVYRKFSEVSEPELAQCDKVILSGRRKNSKEINMVNSRIIRHCHDGGKPLLGICYGAEIIALTLGGSLRKMPAHVQGTTKVSVSDQNPLTGDKKLISVYESHGYCVAKLPANFKSLASSQYCEHEIFASGKIFGTQFHPEKSGSDGLALLQNFVAKT</sequence>